<proteinExistence type="predicted"/>
<dbReference type="Proteomes" id="UP000007437">
    <property type="component" value="Chromosome"/>
</dbReference>
<organism evidence="1 2">
    <name type="scientific">Mycetohabitans rhizoxinica (strain DSM 19002 / CIP 109453 / HKI 454)</name>
    <name type="common">Paraburkholderia rhizoxinica</name>
    <dbReference type="NCBI Taxonomy" id="882378"/>
    <lineage>
        <taxon>Bacteria</taxon>
        <taxon>Pseudomonadati</taxon>
        <taxon>Pseudomonadota</taxon>
        <taxon>Betaproteobacteria</taxon>
        <taxon>Burkholderiales</taxon>
        <taxon>Burkholderiaceae</taxon>
        <taxon>Mycetohabitans</taxon>
    </lineage>
</organism>
<sequence length="33" mass="3543">MRHCTGGRVVVAGMPGIKPVSMPLVHSGEARRR</sequence>
<name>E5ANK7_MYCRK</name>
<dbReference type="EMBL" id="FR687359">
    <property type="protein sequence ID" value="CBW74189.1"/>
    <property type="molecule type" value="Genomic_DNA"/>
</dbReference>
<dbReference type="HOGENOM" id="CLU_3381029_0_0_4"/>
<evidence type="ECO:0000313" key="1">
    <source>
        <dbReference type="EMBL" id="CBW74189.1"/>
    </source>
</evidence>
<dbReference type="KEGG" id="brh:RBRH_01240"/>
<gene>
    <name evidence="1" type="ordered locus">RBRH_01240</name>
</gene>
<protein>
    <submittedName>
        <fullName evidence="1">Uncharacterized protein</fullName>
    </submittedName>
</protein>
<dbReference type="AlphaFoldDB" id="E5ANK7"/>
<evidence type="ECO:0000313" key="2">
    <source>
        <dbReference type="Proteomes" id="UP000007437"/>
    </source>
</evidence>
<accession>E5ANK7</accession>
<reference evidence="1 2" key="1">
    <citation type="journal article" date="2011" name="J. Bacteriol.">
        <title>Complete genome sequence of Burkholderia rhizoxinica, an endosymbiont of Rhizopus microsporus.</title>
        <authorList>
            <person name="Lackner G."/>
            <person name="Moebius N."/>
            <person name="Partida-Martinez L."/>
            <person name="Hertweck C."/>
        </authorList>
    </citation>
    <scope>NUCLEOTIDE SEQUENCE [LARGE SCALE GENOMIC DNA]</scope>
    <source>
        <strain evidence="2">DSM 19002 / CIP 109453 / HKI 454</strain>
    </source>
</reference>